<keyword evidence="2" id="KW-1185">Reference proteome</keyword>
<reference evidence="1 2" key="2">
    <citation type="journal article" date="2022" name="Mol. Ecol. Resour.">
        <title>The genomes of chicory, endive, great burdock and yacon provide insights into Asteraceae paleo-polyploidization history and plant inulin production.</title>
        <authorList>
            <person name="Fan W."/>
            <person name="Wang S."/>
            <person name="Wang H."/>
            <person name="Wang A."/>
            <person name="Jiang F."/>
            <person name="Liu H."/>
            <person name="Zhao H."/>
            <person name="Xu D."/>
            <person name="Zhang Y."/>
        </authorList>
    </citation>
    <scope>NUCLEOTIDE SEQUENCE [LARGE SCALE GENOMIC DNA]</scope>
    <source>
        <strain evidence="2">cv. Punajuju</strain>
        <tissue evidence="1">Leaves</tissue>
    </source>
</reference>
<evidence type="ECO:0000313" key="2">
    <source>
        <dbReference type="Proteomes" id="UP001055811"/>
    </source>
</evidence>
<sequence>MNRRCSALNQEVRLQKKVKLGVKKAANDILICRCDELGRRFRLSAVTPLLHLQEGIGFWIQEIPRKVARALNNLWISWAKPVRNQKLCRSAKNCEPDKPEIGSRKVVFFTICGAKAIGELLKKNSIFRTLELNNNLIDYS</sequence>
<dbReference type="EMBL" id="CM042012">
    <property type="protein sequence ID" value="KAI3752005.1"/>
    <property type="molecule type" value="Genomic_DNA"/>
</dbReference>
<comment type="caution">
    <text evidence="1">The sequence shown here is derived from an EMBL/GenBank/DDBJ whole genome shotgun (WGS) entry which is preliminary data.</text>
</comment>
<name>A0ACB9E013_CICIN</name>
<accession>A0ACB9E013</accession>
<protein>
    <submittedName>
        <fullName evidence="1">Uncharacterized protein</fullName>
    </submittedName>
</protein>
<organism evidence="1 2">
    <name type="scientific">Cichorium intybus</name>
    <name type="common">Chicory</name>
    <dbReference type="NCBI Taxonomy" id="13427"/>
    <lineage>
        <taxon>Eukaryota</taxon>
        <taxon>Viridiplantae</taxon>
        <taxon>Streptophyta</taxon>
        <taxon>Embryophyta</taxon>
        <taxon>Tracheophyta</taxon>
        <taxon>Spermatophyta</taxon>
        <taxon>Magnoliopsida</taxon>
        <taxon>eudicotyledons</taxon>
        <taxon>Gunneridae</taxon>
        <taxon>Pentapetalae</taxon>
        <taxon>asterids</taxon>
        <taxon>campanulids</taxon>
        <taxon>Asterales</taxon>
        <taxon>Asteraceae</taxon>
        <taxon>Cichorioideae</taxon>
        <taxon>Cichorieae</taxon>
        <taxon>Cichoriinae</taxon>
        <taxon>Cichorium</taxon>
    </lineage>
</organism>
<dbReference type="Proteomes" id="UP001055811">
    <property type="component" value="Linkage Group LG04"/>
</dbReference>
<evidence type="ECO:0000313" key="1">
    <source>
        <dbReference type="EMBL" id="KAI3752005.1"/>
    </source>
</evidence>
<reference evidence="2" key="1">
    <citation type="journal article" date="2022" name="Mol. Ecol. Resour.">
        <title>The genomes of chicory, endive, great burdock and yacon provide insights into Asteraceae palaeo-polyploidization history and plant inulin production.</title>
        <authorList>
            <person name="Fan W."/>
            <person name="Wang S."/>
            <person name="Wang H."/>
            <person name="Wang A."/>
            <person name="Jiang F."/>
            <person name="Liu H."/>
            <person name="Zhao H."/>
            <person name="Xu D."/>
            <person name="Zhang Y."/>
        </authorList>
    </citation>
    <scope>NUCLEOTIDE SEQUENCE [LARGE SCALE GENOMIC DNA]</scope>
    <source>
        <strain evidence="2">cv. Punajuju</strain>
    </source>
</reference>
<gene>
    <name evidence="1" type="ORF">L2E82_23104</name>
</gene>
<proteinExistence type="predicted"/>